<evidence type="ECO:0000313" key="12">
    <source>
        <dbReference type="Proteomes" id="UP001551695"/>
    </source>
</evidence>
<dbReference type="PRINTS" id="PR00410">
    <property type="entry name" value="PHEHYDRXLASE"/>
</dbReference>
<accession>A0ABV3FRE4</accession>
<keyword evidence="7" id="KW-0408">Iron</keyword>
<dbReference type="InterPro" id="IPR039261">
    <property type="entry name" value="FNR_nucleotide-bd"/>
</dbReference>
<dbReference type="Pfam" id="PF00970">
    <property type="entry name" value="FAD_binding_6"/>
    <property type="match status" value="1"/>
</dbReference>
<dbReference type="Gene3D" id="3.10.20.30">
    <property type="match status" value="1"/>
</dbReference>
<comment type="caution">
    <text evidence="11">The sequence shown here is derived from an EMBL/GenBank/DDBJ whole genome shotgun (WGS) entry which is preliminary data.</text>
</comment>
<dbReference type="InterPro" id="IPR008333">
    <property type="entry name" value="Cbr1-like_FAD-bd_dom"/>
</dbReference>
<keyword evidence="12" id="KW-1185">Reference proteome</keyword>
<dbReference type="CDD" id="cd06216">
    <property type="entry name" value="FNR_iron_sulfur_binding_2"/>
    <property type="match status" value="1"/>
</dbReference>
<dbReference type="PANTHER" id="PTHR47354">
    <property type="entry name" value="NADH OXIDOREDUCTASE HCR"/>
    <property type="match status" value="1"/>
</dbReference>
<name>A0ABV3FRE4_9NOCA</name>
<dbReference type="CDD" id="cd00207">
    <property type="entry name" value="fer2"/>
    <property type="match status" value="1"/>
</dbReference>
<feature type="domain" description="2Fe-2S ferredoxin-type" evidence="9">
    <location>
        <begin position="278"/>
        <end position="364"/>
    </location>
</feature>
<protein>
    <submittedName>
        <fullName evidence="11">Ferredoxin reductase</fullName>
    </submittedName>
</protein>
<evidence type="ECO:0000256" key="8">
    <source>
        <dbReference type="ARBA" id="ARBA00023014"/>
    </source>
</evidence>
<evidence type="ECO:0000256" key="1">
    <source>
        <dbReference type="ARBA" id="ARBA00001974"/>
    </source>
</evidence>
<keyword evidence="4" id="KW-0479">Metal-binding</keyword>
<organism evidence="11 12">
    <name type="scientific">Nocardia aurea</name>
    <dbReference type="NCBI Taxonomy" id="2144174"/>
    <lineage>
        <taxon>Bacteria</taxon>
        <taxon>Bacillati</taxon>
        <taxon>Actinomycetota</taxon>
        <taxon>Actinomycetes</taxon>
        <taxon>Mycobacteriales</taxon>
        <taxon>Nocardiaceae</taxon>
        <taxon>Nocardia</taxon>
    </lineage>
</organism>
<keyword evidence="2" id="KW-0285">Flavoprotein</keyword>
<dbReference type="SUPFAM" id="SSF54292">
    <property type="entry name" value="2Fe-2S ferredoxin-like"/>
    <property type="match status" value="1"/>
</dbReference>
<keyword evidence="3" id="KW-0001">2Fe-2S</keyword>
<dbReference type="InterPro" id="IPR001041">
    <property type="entry name" value="2Fe-2S_ferredoxin-type"/>
</dbReference>
<feature type="domain" description="FAD-binding FR-type" evidence="10">
    <location>
        <begin position="46"/>
        <end position="147"/>
    </location>
</feature>
<dbReference type="SUPFAM" id="SSF63380">
    <property type="entry name" value="Riboflavin synthase domain-like"/>
    <property type="match status" value="1"/>
</dbReference>
<dbReference type="EMBL" id="JBFAKC010000004">
    <property type="protein sequence ID" value="MEV0707982.1"/>
    <property type="molecule type" value="Genomic_DNA"/>
</dbReference>
<dbReference type="SUPFAM" id="SSF52343">
    <property type="entry name" value="Ferredoxin reductase-like, C-terminal NADP-linked domain"/>
    <property type="match status" value="1"/>
</dbReference>
<evidence type="ECO:0000256" key="4">
    <source>
        <dbReference type="ARBA" id="ARBA00022723"/>
    </source>
</evidence>
<dbReference type="InterPro" id="IPR017938">
    <property type="entry name" value="Riboflavin_synthase-like_b-brl"/>
</dbReference>
<reference evidence="11 12" key="1">
    <citation type="submission" date="2024-06" db="EMBL/GenBank/DDBJ databases">
        <title>The Natural Products Discovery Center: Release of the First 8490 Sequenced Strains for Exploring Actinobacteria Biosynthetic Diversity.</title>
        <authorList>
            <person name="Kalkreuter E."/>
            <person name="Kautsar S.A."/>
            <person name="Yang D."/>
            <person name="Bader C.D."/>
            <person name="Teijaro C.N."/>
            <person name="Fluegel L."/>
            <person name="Davis C.M."/>
            <person name="Simpson J.R."/>
            <person name="Lauterbach L."/>
            <person name="Steele A.D."/>
            <person name="Gui C."/>
            <person name="Meng S."/>
            <person name="Li G."/>
            <person name="Viehrig K."/>
            <person name="Ye F."/>
            <person name="Su P."/>
            <person name="Kiefer A.F."/>
            <person name="Nichols A."/>
            <person name="Cepeda A.J."/>
            <person name="Yan W."/>
            <person name="Fan B."/>
            <person name="Jiang Y."/>
            <person name="Adhikari A."/>
            <person name="Zheng C.-J."/>
            <person name="Schuster L."/>
            <person name="Cowan T.M."/>
            <person name="Smanski M.J."/>
            <person name="Chevrette M.G."/>
            <person name="De Carvalho L.P.S."/>
            <person name="Shen B."/>
        </authorList>
    </citation>
    <scope>NUCLEOTIDE SEQUENCE [LARGE SCALE GENOMIC DNA]</scope>
    <source>
        <strain evidence="11 12">NPDC050403</strain>
    </source>
</reference>
<dbReference type="Gene3D" id="2.40.30.10">
    <property type="entry name" value="Translation factors"/>
    <property type="match status" value="1"/>
</dbReference>
<dbReference type="Pfam" id="PF00111">
    <property type="entry name" value="Fer2"/>
    <property type="match status" value="1"/>
</dbReference>
<dbReference type="Proteomes" id="UP001551695">
    <property type="component" value="Unassembled WGS sequence"/>
</dbReference>
<dbReference type="InterPro" id="IPR001433">
    <property type="entry name" value="OxRdtase_FAD/NAD-bd"/>
</dbReference>
<dbReference type="InterPro" id="IPR012675">
    <property type="entry name" value="Beta-grasp_dom_sf"/>
</dbReference>
<proteinExistence type="predicted"/>
<dbReference type="InterPro" id="IPR036010">
    <property type="entry name" value="2Fe-2S_ferredoxin-like_sf"/>
</dbReference>
<sequence length="364" mass="38936">MTHSLAEQTAVVARVARRRVRRLAELVTTPLVPQDFVDLVRPLNSRTDPRGRIESVVAETAEAATIRIRPGRGWHRPVAGQYVRIGVDVDGVRQWRAYSISSRHDDGTFTITVKAVPDGVVSSHLVDRARAGTIVQLDQPAGEFVLPTPRPAKTLFITAGSGITPVMSMLRESLRELDDVVLVHSCPTAEDAIFGAELRALAAARRIHLIERFTTGRGRLTVDEIVAAVPDLAERSAWACGPAPMLDALEQHYRESGMADRLRTERFRAAPVVTGVGGSVTFTRTRTSVHTDGATSVLDAGEAAGVLMPSGCRMGVCFGCVVPLHRGAVRDLRNGDLTTAADSGDGVLVQTCVSAAAGACEIAL</sequence>
<evidence type="ECO:0000256" key="2">
    <source>
        <dbReference type="ARBA" id="ARBA00022630"/>
    </source>
</evidence>
<dbReference type="PANTHER" id="PTHR47354:SF6">
    <property type="entry name" value="NADH OXIDOREDUCTASE HCR"/>
    <property type="match status" value="1"/>
</dbReference>
<evidence type="ECO:0000256" key="6">
    <source>
        <dbReference type="ARBA" id="ARBA00023002"/>
    </source>
</evidence>
<keyword evidence="5" id="KW-0274">FAD</keyword>
<keyword evidence="8" id="KW-0411">Iron-sulfur</keyword>
<comment type="cofactor">
    <cofactor evidence="1">
        <name>FAD</name>
        <dbReference type="ChEBI" id="CHEBI:57692"/>
    </cofactor>
</comment>
<dbReference type="RefSeq" id="WP_357782159.1">
    <property type="nucleotide sequence ID" value="NZ_JBFAKC010000004.1"/>
</dbReference>
<dbReference type="Pfam" id="PF00175">
    <property type="entry name" value="NAD_binding_1"/>
    <property type="match status" value="1"/>
</dbReference>
<evidence type="ECO:0000259" key="10">
    <source>
        <dbReference type="PROSITE" id="PS51384"/>
    </source>
</evidence>
<dbReference type="InterPro" id="IPR017927">
    <property type="entry name" value="FAD-bd_FR_type"/>
</dbReference>
<dbReference type="Gene3D" id="3.40.50.80">
    <property type="entry name" value="Nucleotide-binding domain of ferredoxin-NADP reductase (FNR) module"/>
    <property type="match status" value="1"/>
</dbReference>
<evidence type="ECO:0000256" key="5">
    <source>
        <dbReference type="ARBA" id="ARBA00022827"/>
    </source>
</evidence>
<keyword evidence="6" id="KW-0560">Oxidoreductase</keyword>
<evidence type="ECO:0000259" key="9">
    <source>
        <dbReference type="PROSITE" id="PS51085"/>
    </source>
</evidence>
<evidence type="ECO:0000256" key="3">
    <source>
        <dbReference type="ARBA" id="ARBA00022714"/>
    </source>
</evidence>
<dbReference type="PROSITE" id="PS51384">
    <property type="entry name" value="FAD_FR"/>
    <property type="match status" value="1"/>
</dbReference>
<dbReference type="InterPro" id="IPR050415">
    <property type="entry name" value="MRET"/>
</dbReference>
<evidence type="ECO:0000313" key="11">
    <source>
        <dbReference type="EMBL" id="MEV0707982.1"/>
    </source>
</evidence>
<dbReference type="PROSITE" id="PS51085">
    <property type="entry name" value="2FE2S_FER_2"/>
    <property type="match status" value="1"/>
</dbReference>
<evidence type="ECO:0000256" key="7">
    <source>
        <dbReference type="ARBA" id="ARBA00023004"/>
    </source>
</evidence>
<gene>
    <name evidence="11" type="ORF">AB0I48_10490</name>
</gene>